<evidence type="ECO:0000256" key="2">
    <source>
        <dbReference type="ARBA" id="ARBA00022723"/>
    </source>
</evidence>
<name>A0A6N2LAP8_SALVM</name>
<evidence type="ECO:0000256" key="9">
    <source>
        <dbReference type="ARBA" id="ARBA00023242"/>
    </source>
</evidence>
<dbReference type="GO" id="GO:0008270">
    <property type="term" value="F:zinc ion binding"/>
    <property type="evidence" value="ECO:0007669"/>
    <property type="project" value="UniProtKB-KW"/>
</dbReference>
<gene>
    <name evidence="12" type="ORF">SVIM_LOCUS203262</name>
</gene>
<dbReference type="NCBIfam" id="TIGR01565">
    <property type="entry name" value="homeo_ZF_HD"/>
    <property type="match status" value="1"/>
</dbReference>
<dbReference type="NCBIfam" id="TIGR01566">
    <property type="entry name" value="ZF_HD_prot_N"/>
    <property type="match status" value="1"/>
</dbReference>
<dbReference type="AlphaFoldDB" id="A0A6N2LAP8"/>
<dbReference type="GO" id="GO:0050793">
    <property type="term" value="P:regulation of developmental process"/>
    <property type="evidence" value="ECO:0007669"/>
    <property type="project" value="TreeGrafter"/>
</dbReference>
<evidence type="ECO:0000256" key="7">
    <source>
        <dbReference type="ARBA" id="ARBA00023155"/>
    </source>
</evidence>
<dbReference type="InterPro" id="IPR006456">
    <property type="entry name" value="ZF_HD_homeobox_Cys/His_dimer"/>
</dbReference>
<evidence type="ECO:0000256" key="1">
    <source>
        <dbReference type="ARBA" id="ARBA00004123"/>
    </source>
</evidence>
<keyword evidence="2" id="KW-0479">Metal-binding</keyword>
<evidence type="ECO:0000256" key="10">
    <source>
        <dbReference type="SAM" id="MobiDB-lite"/>
    </source>
</evidence>
<dbReference type="InterPro" id="IPR009057">
    <property type="entry name" value="Homeodomain-like_sf"/>
</dbReference>
<keyword evidence="5" id="KW-0805">Transcription regulation</keyword>
<keyword evidence="9" id="KW-0539">Nucleus</keyword>
<evidence type="ECO:0000256" key="3">
    <source>
        <dbReference type="ARBA" id="ARBA00022771"/>
    </source>
</evidence>
<dbReference type="FunFam" id="1.10.10.60:FF:000257">
    <property type="entry name" value="Zinc-finger homeodomain protein 2"/>
    <property type="match status" value="1"/>
</dbReference>
<evidence type="ECO:0000256" key="5">
    <source>
        <dbReference type="ARBA" id="ARBA00023015"/>
    </source>
</evidence>
<feature type="compositionally biased region" description="Polar residues" evidence="10">
    <location>
        <begin position="59"/>
        <end position="69"/>
    </location>
</feature>
<keyword evidence="8" id="KW-0804">Transcription</keyword>
<feature type="compositionally biased region" description="Low complexity" evidence="10">
    <location>
        <begin position="91"/>
        <end position="111"/>
    </location>
</feature>
<dbReference type="GO" id="GO:0005634">
    <property type="term" value="C:nucleus"/>
    <property type="evidence" value="ECO:0007669"/>
    <property type="project" value="UniProtKB-SubCell"/>
</dbReference>
<evidence type="ECO:0000256" key="6">
    <source>
        <dbReference type="ARBA" id="ARBA00023125"/>
    </source>
</evidence>
<evidence type="ECO:0000313" key="12">
    <source>
        <dbReference type="EMBL" id="VFU37854.1"/>
    </source>
</evidence>
<dbReference type="EMBL" id="CAADRP010001335">
    <property type="protein sequence ID" value="VFU37854.1"/>
    <property type="molecule type" value="Genomic_DNA"/>
</dbReference>
<dbReference type="InterPro" id="IPR006455">
    <property type="entry name" value="Homeodomain_ZF_HD"/>
</dbReference>
<dbReference type="PANTHER" id="PTHR31948:SF119">
    <property type="entry name" value="ZINC-FINGER HOMEODOMAIN PROTEIN 6-LIKE"/>
    <property type="match status" value="1"/>
</dbReference>
<evidence type="ECO:0000256" key="4">
    <source>
        <dbReference type="ARBA" id="ARBA00022833"/>
    </source>
</evidence>
<organism evidence="12">
    <name type="scientific">Salix viminalis</name>
    <name type="common">Common osier</name>
    <name type="synonym">Basket willow</name>
    <dbReference type="NCBI Taxonomy" id="40686"/>
    <lineage>
        <taxon>Eukaryota</taxon>
        <taxon>Viridiplantae</taxon>
        <taxon>Streptophyta</taxon>
        <taxon>Embryophyta</taxon>
        <taxon>Tracheophyta</taxon>
        <taxon>Spermatophyta</taxon>
        <taxon>Magnoliopsida</taxon>
        <taxon>eudicotyledons</taxon>
        <taxon>Gunneridae</taxon>
        <taxon>Pentapetalae</taxon>
        <taxon>rosids</taxon>
        <taxon>fabids</taxon>
        <taxon>Malpighiales</taxon>
        <taxon>Salicaceae</taxon>
        <taxon>Saliceae</taxon>
        <taxon>Salix</taxon>
    </lineage>
</organism>
<keyword evidence="6" id="KW-0238">DNA-binding</keyword>
<dbReference type="Gene3D" id="1.10.10.60">
    <property type="entry name" value="Homeodomain-like"/>
    <property type="match status" value="1"/>
</dbReference>
<sequence>MELRGQDKGIVMPTSLIYNPTDNRDSSSKVPNSAPPRKVHPHTATVSVPSLTPEHHSLYDQQQQEQAQKPTRDLDLTPDPVQAATPIAINTSQTPSRSISRSPPAKSASSASTRYTECLKNHAASMGGHVLDGCGEFMPGGEEGTLEAFKCAACECHRNFHKREIDGEPPQCAANSTLYKISNGQRDILPQPQHLVTSCAPRQPNYLHHQHRRYHHGTLSAYTAPIAPMIMSFRGGDGGGAAAESSSEDLNMYQSDLQGQASVQPSMSRKRFRTKFSQDQKDKMTEFAEKLGWRIQKQEDQELQQFCSQVGVKRKVFKVWMHNNKQAMKKKQIRRRPFINGLKKMITLK</sequence>
<dbReference type="SUPFAM" id="SSF46689">
    <property type="entry name" value="Homeodomain-like"/>
    <property type="match status" value="1"/>
</dbReference>
<dbReference type="PANTHER" id="PTHR31948">
    <property type="entry name" value="ZINC-FINGER HOMEODOMAIN PROTEIN 2"/>
    <property type="match status" value="1"/>
</dbReference>
<dbReference type="Pfam" id="PF04770">
    <property type="entry name" value="ZF-HD_dimer"/>
    <property type="match status" value="1"/>
</dbReference>
<evidence type="ECO:0000256" key="8">
    <source>
        <dbReference type="ARBA" id="ARBA00023163"/>
    </source>
</evidence>
<keyword evidence="4" id="KW-0862">Zinc</keyword>
<feature type="domain" description="ZF-HD dimerization-type" evidence="11">
    <location>
        <begin position="115"/>
        <end position="164"/>
    </location>
</feature>
<evidence type="ECO:0000259" key="11">
    <source>
        <dbReference type="PROSITE" id="PS51523"/>
    </source>
</evidence>
<reference evidence="12" key="1">
    <citation type="submission" date="2019-03" db="EMBL/GenBank/DDBJ databases">
        <authorList>
            <person name="Mank J."/>
            <person name="Almeida P."/>
        </authorList>
    </citation>
    <scope>NUCLEOTIDE SEQUENCE</scope>
    <source>
        <strain evidence="12">78183</strain>
    </source>
</reference>
<feature type="region of interest" description="Disordered" evidence="10">
    <location>
        <begin position="1"/>
        <end position="111"/>
    </location>
</feature>
<keyword evidence="3" id="KW-0863">Zinc-finger</keyword>
<comment type="subcellular location">
    <subcellularLocation>
        <location evidence="1">Nucleus</location>
    </subcellularLocation>
</comment>
<proteinExistence type="predicted"/>
<keyword evidence="7" id="KW-0371">Homeobox</keyword>
<accession>A0A6N2LAP8</accession>
<dbReference type="GO" id="GO:0000976">
    <property type="term" value="F:transcription cis-regulatory region binding"/>
    <property type="evidence" value="ECO:0007669"/>
    <property type="project" value="TreeGrafter"/>
</dbReference>
<dbReference type="GO" id="GO:0003700">
    <property type="term" value="F:DNA-binding transcription factor activity"/>
    <property type="evidence" value="ECO:0007669"/>
    <property type="project" value="TreeGrafter"/>
</dbReference>
<protein>
    <recommendedName>
        <fullName evidence="11">ZF-HD dimerization-type domain-containing protein</fullName>
    </recommendedName>
</protein>
<dbReference type="PROSITE" id="PS51523">
    <property type="entry name" value="ZF_HD_DIMER"/>
    <property type="match status" value="1"/>
</dbReference>